<dbReference type="EMBL" id="BKCJ010002959">
    <property type="protein sequence ID" value="GEU52056.1"/>
    <property type="molecule type" value="Genomic_DNA"/>
</dbReference>
<evidence type="ECO:0000259" key="2">
    <source>
        <dbReference type="Pfam" id="PF07727"/>
    </source>
</evidence>
<dbReference type="Pfam" id="PF07727">
    <property type="entry name" value="RVT_2"/>
    <property type="match status" value="1"/>
</dbReference>
<sequence>MNYEPIVAGTQSIGFAGTKASNNAGQARKETKLVNDYILLPLLTADPPFSQDPKSSHNDGSKPSSDDGKKVDEDQEKEDDGNNTNNVNTTDNVNTISSTVNAAGLNEVNAVGGKISIELPFDPKMPALEDDNIFDFSSDDEDDGAVDDMNNLDTTIQIEKEVYVCQPLRFKDLDFLDKVYKVEKALYGLHQALRAWYETLSTYLLDNGFQRGKIDNTLFIKRHKDEFYGRTYILLRITNVQTTSTPMETKSLYSRMKMVKNVCIARYQVNLKVSHLYAMKRVFRKSTIRGCQYLRCRLISWQCKKQIVVANFTTEAEYVAALSCCGQVL</sequence>
<reference evidence="3" key="1">
    <citation type="journal article" date="2019" name="Sci. Rep.">
        <title>Draft genome of Tanacetum cinerariifolium, the natural source of mosquito coil.</title>
        <authorList>
            <person name="Yamashiro T."/>
            <person name="Shiraishi A."/>
            <person name="Satake H."/>
            <person name="Nakayama K."/>
        </authorList>
    </citation>
    <scope>NUCLEOTIDE SEQUENCE</scope>
</reference>
<protein>
    <recommendedName>
        <fullName evidence="2">Reverse transcriptase Ty1/copia-type domain-containing protein</fullName>
    </recommendedName>
</protein>
<feature type="region of interest" description="Disordered" evidence="1">
    <location>
        <begin position="45"/>
        <end position="93"/>
    </location>
</feature>
<comment type="caution">
    <text evidence="3">The sequence shown here is derived from an EMBL/GenBank/DDBJ whole genome shotgun (WGS) entry which is preliminary data.</text>
</comment>
<feature type="domain" description="Reverse transcriptase Ty1/copia-type" evidence="2">
    <location>
        <begin position="157"/>
        <end position="223"/>
    </location>
</feature>
<gene>
    <name evidence="3" type="ORF">Tci_024034</name>
</gene>
<accession>A0A6L2KRY5</accession>
<proteinExistence type="predicted"/>
<evidence type="ECO:0000313" key="3">
    <source>
        <dbReference type="EMBL" id="GEU52056.1"/>
    </source>
</evidence>
<dbReference type="AlphaFoldDB" id="A0A6L2KRY5"/>
<dbReference type="InterPro" id="IPR013103">
    <property type="entry name" value="RVT_2"/>
</dbReference>
<feature type="compositionally biased region" description="Basic and acidic residues" evidence="1">
    <location>
        <begin position="54"/>
        <end position="72"/>
    </location>
</feature>
<organism evidence="3">
    <name type="scientific">Tanacetum cinerariifolium</name>
    <name type="common">Dalmatian daisy</name>
    <name type="synonym">Chrysanthemum cinerariifolium</name>
    <dbReference type="NCBI Taxonomy" id="118510"/>
    <lineage>
        <taxon>Eukaryota</taxon>
        <taxon>Viridiplantae</taxon>
        <taxon>Streptophyta</taxon>
        <taxon>Embryophyta</taxon>
        <taxon>Tracheophyta</taxon>
        <taxon>Spermatophyta</taxon>
        <taxon>Magnoliopsida</taxon>
        <taxon>eudicotyledons</taxon>
        <taxon>Gunneridae</taxon>
        <taxon>Pentapetalae</taxon>
        <taxon>asterids</taxon>
        <taxon>campanulids</taxon>
        <taxon>Asterales</taxon>
        <taxon>Asteraceae</taxon>
        <taxon>Asteroideae</taxon>
        <taxon>Anthemideae</taxon>
        <taxon>Anthemidinae</taxon>
        <taxon>Tanacetum</taxon>
    </lineage>
</organism>
<evidence type="ECO:0000256" key="1">
    <source>
        <dbReference type="SAM" id="MobiDB-lite"/>
    </source>
</evidence>
<feature type="compositionally biased region" description="Low complexity" evidence="1">
    <location>
        <begin position="82"/>
        <end position="93"/>
    </location>
</feature>
<name>A0A6L2KRY5_TANCI</name>